<dbReference type="InterPro" id="IPR017871">
    <property type="entry name" value="ABC_transporter-like_CS"/>
</dbReference>
<keyword evidence="9" id="KW-1185">Reference proteome</keyword>
<dbReference type="InterPro" id="IPR052156">
    <property type="entry name" value="BCAA_Transport_ATP-bd_LivF"/>
</dbReference>
<keyword evidence="4 8" id="KW-0067">ATP-binding</keyword>
<dbReference type="EMBL" id="BA000040">
    <property type="protein sequence ID" value="BAC51670.1"/>
    <property type="molecule type" value="Genomic_DNA"/>
</dbReference>
<dbReference type="GO" id="GO:0015803">
    <property type="term" value="P:branched-chain amino acid transport"/>
    <property type="evidence" value="ECO:0007669"/>
    <property type="project" value="GOC"/>
</dbReference>
<name>Q89GE0_BRADU</name>
<dbReference type="Proteomes" id="UP000002526">
    <property type="component" value="Chromosome"/>
</dbReference>
<proteinExistence type="inferred from homology"/>
<dbReference type="PANTHER" id="PTHR43820:SF5">
    <property type="entry name" value="HIGH-AFFINITY BRANCHED-CHAIN AMINO ACID TRANSPORT ATP-BINDING PROTEIN"/>
    <property type="match status" value="1"/>
</dbReference>
<evidence type="ECO:0000256" key="2">
    <source>
        <dbReference type="ARBA" id="ARBA00022448"/>
    </source>
</evidence>
<dbReference type="Pfam" id="PF00005">
    <property type="entry name" value="ABC_tran"/>
    <property type="match status" value="1"/>
</dbReference>
<dbReference type="PROSITE" id="PS50893">
    <property type="entry name" value="ABC_TRANSPORTER_2"/>
    <property type="match status" value="1"/>
</dbReference>
<evidence type="ECO:0000256" key="4">
    <source>
        <dbReference type="ARBA" id="ARBA00022840"/>
    </source>
</evidence>
<dbReference type="InterPro" id="IPR003439">
    <property type="entry name" value="ABC_transporter-like_ATP-bd"/>
</dbReference>
<dbReference type="GO" id="GO:0015807">
    <property type="term" value="P:L-amino acid transport"/>
    <property type="evidence" value="ECO:0000318"/>
    <property type="project" value="GO_Central"/>
</dbReference>
<dbReference type="GO" id="GO:0005524">
    <property type="term" value="F:ATP binding"/>
    <property type="evidence" value="ECO:0007669"/>
    <property type="project" value="UniProtKB-KW"/>
</dbReference>
<dbReference type="Gene3D" id="3.40.50.300">
    <property type="entry name" value="P-loop containing nucleotide triphosphate hydrolases"/>
    <property type="match status" value="1"/>
</dbReference>
<dbReference type="SMART" id="SM00382">
    <property type="entry name" value="AAA"/>
    <property type="match status" value="1"/>
</dbReference>
<dbReference type="EnsemblBacteria" id="BAC51670">
    <property type="protein sequence ID" value="BAC51670"/>
    <property type="gene ID" value="BAC51670"/>
</dbReference>
<keyword evidence="5" id="KW-0029">Amino-acid transport</keyword>
<dbReference type="KEGG" id="bja:bll6405"/>
<sequence length="235" mass="25144">MSRGPMLRTEHLNANYGMFQALFGINFSIERGEVVSLIGANGAGKSTLLRAIVGSVPVAAPSVLLDGEPVGGSAEIDQLSRGIALVPEGRRLFPSLTVEENLLLAAKNGRRGPWTPDRLYRELPALQKLRSRPATALSGGQQQLVAVGRALVTNPDFLLCDEISLGLSPVAVETVYELLGTVIEEGMAVILVEQNVRRALSSSSRYYCMLKGNVVLEGISKTADYARVSAAYFGD</sequence>
<dbReference type="STRING" id="224911.AAV28_29585"/>
<dbReference type="InterPro" id="IPR027417">
    <property type="entry name" value="P-loop_NTPase"/>
</dbReference>
<organism evidence="8 9">
    <name type="scientific">Bradyrhizobium diazoefficiens (strain JCM 10833 / BCRC 13528 / IAM 13628 / NBRC 14792 / USDA 110)</name>
    <dbReference type="NCBI Taxonomy" id="224911"/>
    <lineage>
        <taxon>Bacteria</taxon>
        <taxon>Pseudomonadati</taxon>
        <taxon>Pseudomonadota</taxon>
        <taxon>Alphaproteobacteria</taxon>
        <taxon>Hyphomicrobiales</taxon>
        <taxon>Nitrobacteraceae</taxon>
        <taxon>Bradyrhizobium</taxon>
    </lineage>
</organism>
<evidence type="ECO:0000256" key="5">
    <source>
        <dbReference type="ARBA" id="ARBA00022970"/>
    </source>
</evidence>
<comment type="function">
    <text evidence="6">Involved in beta-(1--&gt;2)glucan export. Transmembrane domains (TMD) form a pore in the inner membrane and the ATP-binding domain (NBD) is responsible for energy generation.</text>
</comment>
<evidence type="ECO:0000256" key="6">
    <source>
        <dbReference type="ARBA" id="ARBA00024722"/>
    </source>
</evidence>
<comment type="similarity">
    <text evidence="1">Belongs to the ABC transporter superfamily.</text>
</comment>
<evidence type="ECO:0000259" key="7">
    <source>
        <dbReference type="PROSITE" id="PS50893"/>
    </source>
</evidence>
<dbReference type="PATRIC" id="fig|224911.5.peg.6545"/>
<feature type="domain" description="ABC transporter" evidence="7">
    <location>
        <begin position="7"/>
        <end position="231"/>
    </location>
</feature>
<keyword evidence="2" id="KW-0813">Transport</keyword>
<evidence type="ECO:0000256" key="3">
    <source>
        <dbReference type="ARBA" id="ARBA00022741"/>
    </source>
</evidence>
<dbReference type="InParanoid" id="Q89GE0"/>
<dbReference type="SUPFAM" id="SSF52540">
    <property type="entry name" value="P-loop containing nucleoside triphosphate hydrolases"/>
    <property type="match status" value="1"/>
</dbReference>
<evidence type="ECO:0000313" key="8">
    <source>
        <dbReference type="EMBL" id="BAC51670.1"/>
    </source>
</evidence>
<gene>
    <name evidence="8" type="ordered locus">bll6405</name>
</gene>
<dbReference type="HOGENOM" id="CLU_000604_1_2_5"/>
<keyword evidence="3" id="KW-0547">Nucleotide-binding</keyword>
<accession>Q89GE0</accession>
<protein>
    <submittedName>
        <fullName evidence="8">ABC transporter ATP-binding protein</fullName>
    </submittedName>
</protein>
<reference evidence="9" key="1">
    <citation type="journal article" date="2002" name="DNA Res.">
        <title>Complete genomic sequence of nitrogen-fixing symbiotic bacterium Bradyrhizobium japonicum USDA110.</title>
        <authorList>
            <person name="Kaneko T."/>
            <person name="Nakamura Y."/>
            <person name="Sato S."/>
            <person name="Minamisawa K."/>
            <person name="Uchiumi T."/>
            <person name="Sasamoto S."/>
            <person name="Watanabe A."/>
            <person name="Idesawa K."/>
            <person name="Iriguchi M."/>
            <person name="Kawashima K."/>
            <person name="Kohara M."/>
            <person name="Matsumoto M."/>
            <person name="Shimpo S."/>
            <person name="Tsuruoka H."/>
            <person name="Wada T."/>
            <person name="Yamada M."/>
            <person name="Tabata S."/>
        </authorList>
    </citation>
    <scope>NUCLEOTIDE SEQUENCE [LARGE SCALE GENOMIC DNA]</scope>
    <source>
        <strain evidence="9">JCM 10833 / BCRC 13528 / IAM 13628 / NBRC 14792 / USDA 110</strain>
    </source>
</reference>
<dbReference type="PhylomeDB" id="Q89GE0"/>
<dbReference type="InterPro" id="IPR003593">
    <property type="entry name" value="AAA+_ATPase"/>
</dbReference>
<dbReference type="OrthoDB" id="9776369at2"/>
<dbReference type="PANTHER" id="PTHR43820">
    <property type="entry name" value="HIGH-AFFINITY BRANCHED-CHAIN AMINO ACID TRANSPORT ATP-BINDING PROTEIN LIVF"/>
    <property type="match status" value="1"/>
</dbReference>
<dbReference type="AlphaFoldDB" id="Q89GE0"/>
<dbReference type="PROSITE" id="PS00211">
    <property type="entry name" value="ABC_TRANSPORTER_1"/>
    <property type="match status" value="1"/>
</dbReference>
<dbReference type="eggNOG" id="COG0410">
    <property type="taxonomic scope" value="Bacteria"/>
</dbReference>
<evidence type="ECO:0000256" key="1">
    <source>
        <dbReference type="ARBA" id="ARBA00005417"/>
    </source>
</evidence>
<dbReference type="CDD" id="cd03224">
    <property type="entry name" value="ABC_TM1139_LivF_branched"/>
    <property type="match status" value="1"/>
</dbReference>
<evidence type="ECO:0000313" key="9">
    <source>
        <dbReference type="Proteomes" id="UP000002526"/>
    </source>
</evidence>
<dbReference type="GO" id="GO:0016887">
    <property type="term" value="F:ATP hydrolysis activity"/>
    <property type="evidence" value="ECO:0007669"/>
    <property type="project" value="InterPro"/>
</dbReference>